<gene>
    <name evidence="1" type="ORF">LCGC14_2880080</name>
</gene>
<accession>A0A0F9A8A3</accession>
<evidence type="ECO:0000313" key="1">
    <source>
        <dbReference type="EMBL" id="KKK74804.1"/>
    </source>
</evidence>
<protein>
    <submittedName>
        <fullName evidence="1">Uncharacterized protein</fullName>
    </submittedName>
</protein>
<sequence>IYAVDGGPDGQSSIIASNGRGHHTLFRGPSRILSAFSGDYANPRIRSLHWQSIPGKDATNILWWEFGGQIMFMRFPRASLNPSQDSNIDLAPESYVVHSEMDTGYAELEKYFGKGRHVCNTVSGNLYLDYDTDANPFAFSWTNATRTGSVPSFSYAIEESRKRNIMLRTRISTADVAGSADSTPTAPSRNNNILAFILDAFARKPVKYNWEMRIDLSDNRNTITGDIDLTQDTIMDKLKTWSGQAQALTFRCVDNFADDSGGGRTVVVEPPNLFRAVWNKIMRLFKGSATVTLREL</sequence>
<organism evidence="1">
    <name type="scientific">marine sediment metagenome</name>
    <dbReference type="NCBI Taxonomy" id="412755"/>
    <lineage>
        <taxon>unclassified sequences</taxon>
        <taxon>metagenomes</taxon>
        <taxon>ecological metagenomes</taxon>
    </lineage>
</organism>
<feature type="non-terminal residue" evidence="1">
    <location>
        <position position="1"/>
    </location>
</feature>
<name>A0A0F9A8A3_9ZZZZ</name>
<dbReference type="EMBL" id="LAZR01056144">
    <property type="protein sequence ID" value="KKK74804.1"/>
    <property type="molecule type" value="Genomic_DNA"/>
</dbReference>
<proteinExistence type="predicted"/>
<comment type="caution">
    <text evidence="1">The sequence shown here is derived from an EMBL/GenBank/DDBJ whole genome shotgun (WGS) entry which is preliminary data.</text>
</comment>
<reference evidence="1" key="1">
    <citation type="journal article" date="2015" name="Nature">
        <title>Complex archaea that bridge the gap between prokaryotes and eukaryotes.</title>
        <authorList>
            <person name="Spang A."/>
            <person name="Saw J.H."/>
            <person name="Jorgensen S.L."/>
            <person name="Zaremba-Niedzwiedzka K."/>
            <person name="Martijn J."/>
            <person name="Lind A.E."/>
            <person name="van Eijk R."/>
            <person name="Schleper C."/>
            <person name="Guy L."/>
            <person name="Ettema T.J."/>
        </authorList>
    </citation>
    <scope>NUCLEOTIDE SEQUENCE</scope>
</reference>
<dbReference type="AlphaFoldDB" id="A0A0F9A8A3"/>